<organism evidence="3 4">
    <name type="scientific">Ramlibacter albus</name>
    <dbReference type="NCBI Taxonomy" id="2079448"/>
    <lineage>
        <taxon>Bacteria</taxon>
        <taxon>Pseudomonadati</taxon>
        <taxon>Pseudomonadota</taxon>
        <taxon>Betaproteobacteria</taxon>
        <taxon>Burkholderiales</taxon>
        <taxon>Comamonadaceae</taxon>
        <taxon>Ramlibacter</taxon>
    </lineage>
</organism>
<feature type="domain" description="FecR protein" evidence="2">
    <location>
        <begin position="86"/>
        <end position="195"/>
    </location>
</feature>
<dbReference type="InterPro" id="IPR006860">
    <property type="entry name" value="FecR"/>
</dbReference>
<comment type="caution">
    <text evidence="3">The sequence shown here is derived from an EMBL/GenBank/DDBJ whole genome shotgun (WGS) entry which is preliminary data.</text>
</comment>
<sequence>MTEAADGRMTGRRTAVDGRTSAGRDPVDGRTSRCRAAAALAVAVLLGAFSVDADAGILARLRGKATVQRAAVVLPATEGMELRDDDEVLTEEQSEVLLQFDDGSRVAMRPETLLKLHEVPGPQWPERGAVKARMVKGAIRYVSGRATVSRNVRVFTPTSTIGVRGTDFDASHVEASPSGTFDVGTYVRVNEGEVELAGRDATVSVTPGEVAVASPPGLTARGIVRTPLVRKVTLPPGLFQRGSMDDLLR</sequence>
<keyword evidence="4" id="KW-1185">Reference proteome</keyword>
<dbReference type="EMBL" id="JACORU010000002">
    <property type="protein sequence ID" value="MBC5764586.1"/>
    <property type="molecule type" value="Genomic_DNA"/>
</dbReference>
<dbReference type="Gene3D" id="2.60.120.1440">
    <property type="match status" value="1"/>
</dbReference>
<evidence type="ECO:0000313" key="4">
    <source>
        <dbReference type="Proteomes" id="UP000596827"/>
    </source>
</evidence>
<evidence type="ECO:0000256" key="1">
    <source>
        <dbReference type="SAM" id="MobiDB-lite"/>
    </source>
</evidence>
<dbReference type="AlphaFoldDB" id="A0A923S1S4"/>
<proteinExistence type="predicted"/>
<dbReference type="RefSeq" id="WP_187081045.1">
    <property type="nucleotide sequence ID" value="NZ_JACORU010000002.1"/>
</dbReference>
<dbReference type="Proteomes" id="UP000596827">
    <property type="component" value="Unassembled WGS sequence"/>
</dbReference>
<feature type="region of interest" description="Disordered" evidence="1">
    <location>
        <begin position="1"/>
        <end position="30"/>
    </location>
</feature>
<dbReference type="PANTHER" id="PTHR38731">
    <property type="entry name" value="LIPL45-RELATED LIPOPROTEIN-RELATED"/>
    <property type="match status" value="1"/>
</dbReference>
<name>A0A923S1S4_9BURK</name>
<gene>
    <name evidence="3" type="ORF">H8R02_09010</name>
</gene>
<evidence type="ECO:0000313" key="3">
    <source>
        <dbReference type="EMBL" id="MBC5764586.1"/>
    </source>
</evidence>
<dbReference type="PANTHER" id="PTHR38731:SF1">
    <property type="entry name" value="FECR PROTEIN DOMAIN-CONTAINING PROTEIN"/>
    <property type="match status" value="1"/>
</dbReference>
<accession>A0A923S1S4</accession>
<evidence type="ECO:0000259" key="2">
    <source>
        <dbReference type="Pfam" id="PF04773"/>
    </source>
</evidence>
<dbReference type="Pfam" id="PF04773">
    <property type="entry name" value="FecR"/>
    <property type="match status" value="1"/>
</dbReference>
<reference evidence="3" key="1">
    <citation type="submission" date="2020-08" db="EMBL/GenBank/DDBJ databases">
        <title>Ramlibacter sp. GTP1 16S ribosomal RNA gene genome sequencing and assembly.</title>
        <authorList>
            <person name="Kang M."/>
        </authorList>
    </citation>
    <scope>NUCLEOTIDE SEQUENCE</scope>
    <source>
        <strain evidence="3">GTP1</strain>
    </source>
</reference>
<protein>
    <submittedName>
        <fullName evidence="3">FecR domain-containing protein</fullName>
    </submittedName>
</protein>